<dbReference type="InterPro" id="IPR027417">
    <property type="entry name" value="P-loop_NTPase"/>
</dbReference>
<gene>
    <name evidence="7" type="ORF">FJZ47_02525</name>
</gene>
<evidence type="ECO:0000256" key="3">
    <source>
        <dbReference type="ARBA" id="ARBA00022840"/>
    </source>
</evidence>
<keyword evidence="4" id="KW-1278">Translocase</keyword>
<keyword evidence="1" id="KW-0813">Transport</keyword>
<comment type="caution">
    <text evidence="7">The sequence shown here is derived from an EMBL/GenBank/DDBJ whole genome shotgun (WGS) entry which is preliminary data.</text>
</comment>
<dbReference type="Gene3D" id="3.40.50.300">
    <property type="entry name" value="P-loop containing nucleotide triphosphate hydrolases"/>
    <property type="match status" value="1"/>
</dbReference>
<evidence type="ECO:0000256" key="1">
    <source>
        <dbReference type="ARBA" id="ARBA00022448"/>
    </source>
</evidence>
<evidence type="ECO:0000313" key="8">
    <source>
        <dbReference type="Proteomes" id="UP000712673"/>
    </source>
</evidence>
<evidence type="ECO:0000256" key="4">
    <source>
        <dbReference type="ARBA" id="ARBA00022967"/>
    </source>
</evidence>
<dbReference type="InterPro" id="IPR017871">
    <property type="entry name" value="ABC_transporter-like_CS"/>
</dbReference>
<keyword evidence="2" id="KW-0547">Nucleotide-binding</keyword>
<dbReference type="PROSITE" id="PS50893">
    <property type="entry name" value="ABC_TRANSPORTER_2"/>
    <property type="match status" value="1"/>
</dbReference>
<proteinExistence type="predicted"/>
<dbReference type="Proteomes" id="UP000712673">
    <property type="component" value="Unassembled WGS sequence"/>
</dbReference>
<evidence type="ECO:0000259" key="6">
    <source>
        <dbReference type="PROSITE" id="PS50893"/>
    </source>
</evidence>
<keyword evidence="3 7" id="KW-0067">ATP-binding</keyword>
<dbReference type="SMART" id="SM00382">
    <property type="entry name" value="AAA"/>
    <property type="match status" value="1"/>
</dbReference>
<dbReference type="FunFam" id="3.40.50.300:FF:000134">
    <property type="entry name" value="Iron-enterobactin ABC transporter ATP-binding protein"/>
    <property type="match status" value="1"/>
</dbReference>
<dbReference type="InterPro" id="IPR003593">
    <property type="entry name" value="AAA+_ATPase"/>
</dbReference>
<reference evidence="7" key="1">
    <citation type="submission" date="2019-03" db="EMBL/GenBank/DDBJ databases">
        <title>Lake Tanganyika Metagenome-Assembled Genomes (MAGs).</title>
        <authorList>
            <person name="Tran P."/>
        </authorList>
    </citation>
    <scope>NUCLEOTIDE SEQUENCE</scope>
    <source>
        <strain evidence="7">K_DeepCast_65m_m2_066</strain>
    </source>
</reference>
<dbReference type="SUPFAM" id="SSF52540">
    <property type="entry name" value="P-loop containing nucleoside triphosphate hydrolases"/>
    <property type="match status" value="1"/>
</dbReference>
<protein>
    <submittedName>
        <fullName evidence="7">ABC transporter ATP-binding protein</fullName>
    </submittedName>
</protein>
<dbReference type="Pfam" id="PF00005">
    <property type="entry name" value="ABC_tran"/>
    <property type="match status" value="1"/>
</dbReference>
<sequence>MNRLSAQHLTCAYSKHTVLHDLSLAVQAGEVLALLGPNGAGKTTLLRTLARLLRPRAGNVLLAGDDIWRLRPRTAAQRLALAPQSESMTTPVTIEQAVALGRAPHRGWLLPYTARDRQVIEQALEQTGLQALRHRFITELSGGEQRRVILARALAQEPHVLLLDEPTTHLDLRYQAELLALIQRLAQQDGIAIVVTLHDLNHAALCATSVALLARGTLVALGSPADVLTPERLSQVYGVTVVVTPHPVYGTPMVAPVFTTSRASQNTVSQDFVEGRE</sequence>
<dbReference type="EMBL" id="VGLS01000041">
    <property type="protein sequence ID" value="MBM3222667.1"/>
    <property type="molecule type" value="Genomic_DNA"/>
</dbReference>
<evidence type="ECO:0000313" key="7">
    <source>
        <dbReference type="EMBL" id="MBM3222667.1"/>
    </source>
</evidence>
<accession>A0A937VZP8</accession>
<feature type="domain" description="ABC transporter" evidence="6">
    <location>
        <begin position="4"/>
        <end position="240"/>
    </location>
</feature>
<dbReference type="PANTHER" id="PTHR42794:SF1">
    <property type="entry name" value="HEMIN IMPORT ATP-BINDING PROTEIN HMUV"/>
    <property type="match status" value="1"/>
</dbReference>
<comment type="function">
    <text evidence="5">Part of the ABC transporter complex HmuTUV involved in hemin import. Responsible for energy coupling to the transport system.</text>
</comment>
<dbReference type="AlphaFoldDB" id="A0A937VZP8"/>
<dbReference type="GO" id="GO:0005524">
    <property type="term" value="F:ATP binding"/>
    <property type="evidence" value="ECO:0007669"/>
    <property type="project" value="UniProtKB-KW"/>
</dbReference>
<organism evidence="7 8">
    <name type="scientific">Tectimicrobiota bacterium</name>
    <dbReference type="NCBI Taxonomy" id="2528274"/>
    <lineage>
        <taxon>Bacteria</taxon>
        <taxon>Pseudomonadati</taxon>
        <taxon>Nitrospinota/Tectimicrobiota group</taxon>
        <taxon>Candidatus Tectimicrobiota</taxon>
    </lineage>
</organism>
<dbReference type="PROSITE" id="PS00211">
    <property type="entry name" value="ABC_TRANSPORTER_1"/>
    <property type="match status" value="1"/>
</dbReference>
<dbReference type="PANTHER" id="PTHR42794">
    <property type="entry name" value="HEMIN IMPORT ATP-BINDING PROTEIN HMUV"/>
    <property type="match status" value="1"/>
</dbReference>
<name>A0A937VZP8_UNCTE</name>
<evidence type="ECO:0000256" key="5">
    <source>
        <dbReference type="ARBA" id="ARBA00037066"/>
    </source>
</evidence>
<dbReference type="GO" id="GO:0016887">
    <property type="term" value="F:ATP hydrolysis activity"/>
    <property type="evidence" value="ECO:0007669"/>
    <property type="project" value="InterPro"/>
</dbReference>
<dbReference type="InterPro" id="IPR003439">
    <property type="entry name" value="ABC_transporter-like_ATP-bd"/>
</dbReference>
<dbReference type="CDD" id="cd03214">
    <property type="entry name" value="ABC_Iron-Siderophores_B12_Hemin"/>
    <property type="match status" value="1"/>
</dbReference>
<evidence type="ECO:0000256" key="2">
    <source>
        <dbReference type="ARBA" id="ARBA00022741"/>
    </source>
</evidence>